<dbReference type="GO" id="GO:0016810">
    <property type="term" value="F:hydrolase activity, acting on carbon-nitrogen (but not peptide) bonds"/>
    <property type="evidence" value="ECO:0007669"/>
    <property type="project" value="InterPro"/>
</dbReference>
<dbReference type="eggNOG" id="COG0726">
    <property type="taxonomic scope" value="Bacteria"/>
</dbReference>
<reference evidence="2 3" key="1">
    <citation type="journal article" date="2006" name="J. Bacteriol.">
        <title>The genome sequence of the obligately chemolithoautotrophic, facultatively anaerobic bacterium Thiobacillus denitrificans.</title>
        <authorList>
            <person name="Beller H.R."/>
            <person name="Chain P.S."/>
            <person name="Letain T.E."/>
            <person name="Chakicherla A."/>
            <person name="Larimer F.W."/>
            <person name="Richardson P.M."/>
            <person name="Coleman M.A."/>
            <person name="Wood A.P."/>
            <person name="Kelly D.P."/>
        </authorList>
    </citation>
    <scope>NUCLEOTIDE SEQUENCE [LARGE SCALE GENOMIC DNA]</scope>
    <source>
        <strain evidence="2 3">ATCC 25259</strain>
    </source>
</reference>
<dbReference type="InterPro" id="IPR050248">
    <property type="entry name" value="Polysacc_deacetylase_ArnD"/>
</dbReference>
<evidence type="ECO:0000313" key="3">
    <source>
        <dbReference type="Proteomes" id="UP000008291"/>
    </source>
</evidence>
<dbReference type="CDD" id="cd10959">
    <property type="entry name" value="CE4_NodB_like_3"/>
    <property type="match status" value="1"/>
</dbReference>
<dbReference type="InterPro" id="IPR002509">
    <property type="entry name" value="NODB_dom"/>
</dbReference>
<keyword evidence="3" id="KW-1185">Reference proteome</keyword>
<dbReference type="Proteomes" id="UP000008291">
    <property type="component" value="Chromosome"/>
</dbReference>
<accession>Q3SFB0</accession>
<dbReference type="KEGG" id="tbd:Tbd_2751"/>
<keyword evidence="2" id="KW-0472">Membrane</keyword>
<evidence type="ECO:0000259" key="1">
    <source>
        <dbReference type="PROSITE" id="PS51677"/>
    </source>
</evidence>
<keyword evidence="2" id="KW-0812">Transmembrane</keyword>
<sequence>MNPPPLHAPRSWRPAPLLWTTFMLHGGVIGWLLAAPQHWPWALGTLAVNHLALTLAGLLPRNGALGLNWWRLPRAASAGHVALTIDDGPDPEVTPQILDLLDRYAARASFFCIGEKALRHPELCREIVRRGHAIENHSQHHRHHFSLFGPRRMAREVDDGQETLAALTGERPLFFRPTAGLRNPFLEPILARLGLRLASWTRRGYDTRNRDADDVARRLTATLAAGDILLLHDGNAARTAAGEPVILAVLPCVLDAIAAAGLHSITLRAALELTTRHADRHSA</sequence>
<evidence type="ECO:0000313" key="2">
    <source>
        <dbReference type="EMBL" id="AAZ98704.1"/>
    </source>
</evidence>
<dbReference type="AlphaFoldDB" id="Q3SFB0"/>
<name>Q3SFB0_THIDA</name>
<dbReference type="STRING" id="292415.Tbd_2751"/>
<dbReference type="Gene3D" id="3.20.20.370">
    <property type="entry name" value="Glycoside hydrolase/deacetylase"/>
    <property type="match status" value="1"/>
</dbReference>
<dbReference type="PANTHER" id="PTHR10587">
    <property type="entry name" value="GLYCOSYL TRANSFERASE-RELATED"/>
    <property type="match status" value="1"/>
</dbReference>
<dbReference type="HOGENOM" id="CLU_021264_0_3_4"/>
<dbReference type="GO" id="GO:0005975">
    <property type="term" value="P:carbohydrate metabolic process"/>
    <property type="evidence" value="ECO:0007669"/>
    <property type="project" value="InterPro"/>
</dbReference>
<dbReference type="OrthoDB" id="276604at2"/>
<feature type="domain" description="NodB homology" evidence="1">
    <location>
        <begin position="79"/>
        <end position="265"/>
    </location>
</feature>
<dbReference type="PANTHER" id="PTHR10587:SF137">
    <property type="entry name" value="4-DEOXY-4-FORMAMIDO-L-ARABINOSE-PHOSPHOUNDECAPRENOL DEFORMYLASE ARND-RELATED"/>
    <property type="match status" value="1"/>
</dbReference>
<organism evidence="2 3">
    <name type="scientific">Thiobacillus denitrificans (strain ATCC 25259 / T1)</name>
    <dbReference type="NCBI Taxonomy" id="292415"/>
    <lineage>
        <taxon>Bacteria</taxon>
        <taxon>Pseudomonadati</taxon>
        <taxon>Pseudomonadota</taxon>
        <taxon>Betaproteobacteria</taxon>
        <taxon>Nitrosomonadales</taxon>
        <taxon>Thiobacillaceae</taxon>
        <taxon>Thiobacillus</taxon>
    </lineage>
</organism>
<proteinExistence type="predicted"/>
<dbReference type="SUPFAM" id="SSF88713">
    <property type="entry name" value="Glycoside hydrolase/deacetylase"/>
    <property type="match status" value="1"/>
</dbReference>
<dbReference type="PROSITE" id="PS51677">
    <property type="entry name" value="NODB"/>
    <property type="match status" value="1"/>
</dbReference>
<dbReference type="InterPro" id="IPR011330">
    <property type="entry name" value="Glyco_hydro/deAcase_b/a-brl"/>
</dbReference>
<protein>
    <submittedName>
        <fullName evidence="2">Probable transmembrane protein</fullName>
    </submittedName>
</protein>
<dbReference type="EMBL" id="CP000116">
    <property type="protein sequence ID" value="AAZ98704.1"/>
    <property type="molecule type" value="Genomic_DNA"/>
</dbReference>
<dbReference type="Pfam" id="PF01522">
    <property type="entry name" value="Polysacc_deac_1"/>
    <property type="match status" value="1"/>
</dbReference>
<gene>
    <name evidence="2" type="ordered locus">Tbd_2751</name>
</gene>